<dbReference type="Pfam" id="PF18910">
    <property type="entry name" value="DUF5665"/>
    <property type="match status" value="1"/>
</dbReference>
<dbReference type="OrthoDB" id="1634137at2"/>
<keyword evidence="1" id="KW-1133">Transmembrane helix</keyword>
<evidence type="ECO:0000313" key="3">
    <source>
        <dbReference type="Proteomes" id="UP000199476"/>
    </source>
</evidence>
<protein>
    <submittedName>
        <fullName evidence="2">Uncharacterized protein</fullName>
    </submittedName>
</protein>
<name>A0A1G9JKL0_9FIRM</name>
<sequence length="104" mass="11621">MTGKNDSEDDSSPPTNEEIMERLEEISHDVHKFTLADYIKFIKSPRKMVLINFISGLARGLGIAVGITFLGAIFLLILIRMAEANIPVIGEFLARLIQVIQNHL</sequence>
<accession>A0A1G9JKL0</accession>
<gene>
    <name evidence="2" type="ORF">SAMN04488692_10424</name>
</gene>
<organism evidence="2 3">
    <name type="scientific">Halarsenatibacter silvermanii</name>
    <dbReference type="NCBI Taxonomy" id="321763"/>
    <lineage>
        <taxon>Bacteria</taxon>
        <taxon>Bacillati</taxon>
        <taxon>Bacillota</taxon>
        <taxon>Clostridia</taxon>
        <taxon>Halanaerobiales</taxon>
        <taxon>Halarsenatibacteraceae</taxon>
        <taxon>Halarsenatibacter</taxon>
    </lineage>
</organism>
<dbReference type="EMBL" id="FNGO01000004">
    <property type="protein sequence ID" value="SDL38127.1"/>
    <property type="molecule type" value="Genomic_DNA"/>
</dbReference>
<keyword evidence="1" id="KW-0472">Membrane</keyword>
<reference evidence="2 3" key="1">
    <citation type="submission" date="2016-10" db="EMBL/GenBank/DDBJ databases">
        <authorList>
            <person name="de Groot N.N."/>
        </authorList>
    </citation>
    <scope>NUCLEOTIDE SEQUENCE [LARGE SCALE GENOMIC DNA]</scope>
    <source>
        <strain evidence="2 3">SLAS-1</strain>
    </source>
</reference>
<feature type="transmembrane region" description="Helical" evidence="1">
    <location>
        <begin position="49"/>
        <end position="79"/>
    </location>
</feature>
<dbReference type="Proteomes" id="UP000199476">
    <property type="component" value="Unassembled WGS sequence"/>
</dbReference>
<dbReference type="AlphaFoldDB" id="A0A1G9JKL0"/>
<proteinExistence type="predicted"/>
<dbReference type="InterPro" id="IPR043723">
    <property type="entry name" value="DUF5665"/>
</dbReference>
<keyword evidence="1" id="KW-0812">Transmembrane</keyword>
<evidence type="ECO:0000256" key="1">
    <source>
        <dbReference type="SAM" id="Phobius"/>
    </source>
</evidence>
<dbReference type="STRING" id="321763.SAMN04488692_10424"/>
<dbReference type="RefSeq" id="WP_089758450.1">
    <property type="nucleotide sequence ID" value="NZ_FNGO01000004.1"/>
</dbReference>
<evidence type="ECO:0000313" key="2">
    <source>
        <dbReference type="EMBL" id="SDL38127.1"/>
    </source>
</evidence>
<keyword evidence="3" id="KW-1185">Reference proteome</keyword>